<evidence type="ECO:0000256" key="2">
    <source>
        <dbReference type="ARBA" id="ARBA00022475"/>
    </source>
</evidence>
<protein>
    <submittedName>
        <fullName evidence="8">ABC transporter permease</fullName>
    </submittedName>
</protein>
<feature type="transmembrane region" description="Helical" evidence="6">
    <location>
        <begin position="301"/>
        <end position="319"/>
    </location>
</feature>
<gene>
    <name evidence="8" type="ORF">CJ218_08530</name>
</gene>
<feature type="transmembrane region" description="Helical" evidence="6">
    <location>
        <begin position="172"/>
        <end position="197"/>
    </location>
</feature>
<dbReference type="EMBL" id="PNGT01000012">
    <property type="protein sequence ID" value="PMC51673.1"/>
    <property type="molecule type" value="Genomic_DNA"/>
</dbReference>
<evidence type="ECO:0000259" key="7">
    <source>
        <dbReference type="Pfam" id="PF12698"/>
    </source>
</evidence>
<dbReference type="STRING" id="84135.GCA_001052115_00146"/>
<evidence type="ECO:0000313" key="9">
    <source>
        <dbReference type="Proteomes" id="UP000235670"/>
    </source>
</evidence>
<evidence type="ECO:0000256" key="1">
    <source>
        <dbReference type="ARBA" id="ARBA00004651"/>
    </source>
</evidence>
<dbReference type="OrthoDB" id="9768837at2"/>
<comment type="caution">
    <text evidence="8">The sequence shown here is derived from an EMBL/GenBank/DDBJ whole genome shotgun (WGS) entry which is preliminary data.</text>
</comment>
<keyword evidence="4 6" id="KW-1133">Transmembrane helix</keyword>
<dbReference type="Pfam" id="PF12698">
    <property type="entry name" value="ABC2_membrane_3"/>
    <property type="match status" value="1"/>
</dbReference>
<feature type="transmembrane region" description="Helical" evidence="6">
    <location>
        <begin position="217"/>
        <end position="244"/>
    </location>
</feature>
<name>A0A2N6SCM3_9BACL</name>
<dbReference type="InterPro" id="IPR013525">
    <property type="entry name" value="ABC2_TM"/>
</dbReference>
<accession>A0A2N6SCM3</accession>
<evidence type="ECO:0000256" key="5">
    <source>
        <dbReference type="ARBA" id="ARBA00023136"/>
    </source>
</evidence>
<dbReference type="Proteomes" id="UP000235670">
    <property type="component" value="Unassembled WGS sequence"/>
</dbReference>
<sequence length="399" mass="44478">MKNFMTVFNFEFKQFFAKKSTRVIMVIYFVLMFGLTFIPTIANSSLFKSNNNDNFSKSAYVVKDVPVEVTDLKEAKKYESKEQIEKDIKDGKLEDGIVLTKDSYEYLSKQSIMGNNDSAFRDAFEANVEKLVYKQNSLDYAKVNQVKASIPKPTPINVGGDSNVKSQIANFAMIYVLTFVIYMTVVQFGGIVATNVVKEKSNRAMELLIVTVKPKTLILGKVLALSVAVLIQMGLIVGGFLLGLKINGAKYSDSIREIVNNLNYKVLGVGLAFTLTGFVMFMFMFAAFASLVSKVEDVNGAVMLPMLVFMAAFFVNYYLMGQGANTKIAAILSYFPLTSYFVMFTRYALGNANLHSVEISYGILAITTLIVAIACVRVYRAATLRYGQKLKFFKLLFGK</sequence>
<comment type="subcellular location">
    <subcellularLocation>
        <location evidence="1">Cell membrane</location>
        <topology evidence="1">Multi-pass membrane protein</topology>
    </subcellularLocation>
</comment>
<reference evidence="8 9" key="1">
    <citation type="submission" date="2017-09" db="EMBL/GenBank/DDBJ databases">
        <title>Bacterial strain isolated from the female urinary microbiota.</title>
        <authorList>
            <person name="Thomas-White K."/>
            <person name="Kumar N."/>
            <person name="Forster S."/>
            <person name="Putonti C."/>
            <person name="Lawley T."/>
            <person name="Wolfe A.J."/>
        </authorList>
    </citation>
    <scope>NUCLEOTIDE SEQUENCE [LARGE SCALE GENOMIC DNA]</scope>
    <source>
        <strain evidence="8 9">UMB0186</strain>
    </source>
</reference>
<dbReference type="GO" id="GO:0005886">
    <property type="term" value="C:plasma membrane"/>
    <property type="evidence" value="ECO:0007669"/>
    <property type="project" value="UniProtKB-SubCell"/>
</dbReference>
<feature type="transmembrane region" description="Helical" evidence="6">
    <location>
        <begin position="361"/>
        <end position="379"/>
    </location>
</feature>
<keyword evidence="5 6" id="KW-0472">Membrane</keyword>
<organism evidence="8 9">
    <name type="scientific">Gemella sanguinis</name>
    <dbReference type="NCBI Taxonomy" id="84135"/>
    <lineage>
        <taxon>Bacteria</taxon>
        <taxon>Bacillati</taxon>
        <taxon>Bacillota</taxon>
        <taxon>Bacilli</taxon>
        <taxon>Bacillales</taxon>
        <taxon>Gemellaceae</taxon>
        <taxon>Gemella</taxon>
    </lineage>
</organism>
<dbReference type="PANTHER" id="PTHR30294">
    <property type="entry name" value="MEMBRANE COMPONENT OF ABC TRANSPORTER YHHJ-RELATED"/>
    <property type="match status" value="1"/>
</dbReference>
<keyword evidence="2" id="KW-1003">Cell membrane</keyword>
<evidence type="ECO:0000256" key="4">
    <source>
        <dbReference type="ARBA" id="ARBA00022989"/>
    </source>
</evidence>
<dbReference type="InterPro" id="IPR051449">
    <property type="entry name" value="ABC-2_transporter_component"/>
</dbReference>
<dbReference type="GO" id="GO:0140359">
    <property type="term" value="F:ABC-type transporter activity"/>
    <property type="evidence" value="ECO:0007669"/>
    <property type="project" value="InterPro"/>
</dbReference>
<evidence type="ECO:0000256" key="6">
    <source>
        <dbReference type="SAM" id="Phobius"/>
    </source>
</evidence>
<evidence type="ECO:0000256" key="3">
    <source>
        <dbReference type="ARBA" id="ARBA00022692"/>
    </source>
</evidence>
<feature type="transmembrane region" description="Helical" evidence="6">
    <location>
        <begin position="20"/>
        <end position="42"/>
    </location>
</feature>
<feature type="domain" description="ABC-2 type transporter transmembrane" evidence="7">
    <location>
        <begin position="23"/>
        <end position="374"/>
    </location>
</feature>
<dbReference type="AlphaFoldDB" id="A0A2N6SCM3"/>
<dbReference type="PANTHER" id="PTHR30294:SF29">
    <property type="entry name" value="MULTIDRUG ABC TRANSPORTER PERMEASE YBHS-RELATED"/>
    <property type="match status" value="1"/>
</dbReference>
<dbReference type="RefSeq" id="WP_102190267.1">
    <property type="nucleotide sequence ID" value="NZ_PNGT01000012.1"/>
</dbReference>
<proteinExistence type="predicted"/>
<feature type="transmembrane region" description="Helical" evidence="6">
    <location>
        <begin position="264"/>
        <end position="289"/>
    </location>
</feature>
<evidence type="ECO:0000313" key="8">
    <source>
        <dbReference type="EMBL" id="PMC51673.1"/>
    </source>
</evidence>
<feature type="transmembrane region" description="Helical" evidence="6">
    <location>
        <begin position="331"/>
        <end position="349"/>
    </location>
</feature>
<keyword evidence="3 6" id="KW-0812">Transmembrane</keyword>